<evidence type="ECO:0000313" key="1">
    <source>
        <dbReference type="EMBL" id="SHH21635.1"/>
    </source>
</evidence>
<accession>A0A1M5R5J1</accession>
<dbReference type="RefSeq" id="WP_200773522.1">
    <property type="nucleotide sequence ID" value="NZ_FQXN01000001.1"/>
</dbReference>
<reference evidence="2" key="1">
    <citation type="submission" date="2016-11" db="EMBL/GenBank/DDBJ databases">
        <authorList>
            <person name="Varghese N."/>
            <person name="Submissions S."/>
        </authorList>
    </citation>
    <scope>NUCLEOTIDE SEQUENCE [LARGE SCALE GENOMIC DNA]</scope>
    <source>
        <strain evidence="2">DSM 15807</strain>
    </source>
</reference>
<dbReference type="SUPFAM" id="SSF109604">
    <property type="entry name" value="HD-domain/PDEase-like"/>
    <property type="match status" value="1"/>
</dbReference>
<dbReference type="STRING" id="1123380.SAMN02745199_0352"/>
<gene>
    <name evidence="1" type="ORF">SAMN02745199_0352</name>
</gene>
<dbReference type="AlphaFoldDB" id="A0A1M5R5J1"/>
<dbReference type="Gene3D" id="1.10.3210.10">
    <property type="entry name" value="Hypothetical protein af1432"/>
    <property type="match status" value="1"/>
</dbReference>
<evidence type="ECO:0008006" key="3">
    <source>
        <dbReference type="Google" id="ProtNLM"/>
    </source>
</evidence>
<evidence type="ECO:0000313" key="2">
    <source>
        <dbReference type="Proteomes" id="UP000242592"/>
    </source>
</evidence>
<sequence length="179" mass="21060">MKNLTVEELENFVRPFYTYKDVMHDLSHIKRILKMAKMLATHYEDKIDMDLIIYGAYFHGIVYEKEKQILKFLKTKGLSKEKISKIIQVSWESQKEKTPITLEGKILHDAHLIEGGKTFLIVKSLITGTLRGQVLEETIEYIEKNILGKFKPHLPETQNLYSDKEEFAREFLKELKENL</sequence>
<organism evidence="1 2">
    <name type="scientific">Thermosipho atlanticus DSM 15807</name>
    <dbReference type="NCBI Taxonomy" id="1123380"/>
    <lineage>
        <taxon>Bacteria</taxon>
        <taxon>Thermotogati</taxon>
        <taxon>Thermotogota</taxon>
        <taxon>Thermotogae</taxon>
        <taxon>Thermotogales</taxon>
        <taxon>Fervidobacteriaceae</taxon>
        <taxon>Thermosipho</taxon>
    </lineage>
</organism>
<dbReference type="EMBL" id="FQXN01000001">
    <property type="protein sequence ID" value="SHH21635.1"/>
    <property type="molecule type" value="Genomic_DNA"/>
</dbReference>
<name>A0A1M5R5J1_9BACT</name>
<keyword evidence="2" id="KW-1185">Reference proteome</keyword>
<protein>
    <recommendedName>
        <fullName evidence="3">HD domain-containing protein</fullName>
    </recommendedName>
</protein>
<dbReference type="Proteomes" id="UP000242592">
    <property type="component" value="Unassembled WGS sequence"/>
</dbReference>
<proteinExistence type="predicted"/>